<dbReference type="InterPro" id="IPR032900">
    <property type="entry name" value="PanZ"/>
</dbReference>
<name>A0A4P8YGP7_9ENTR</name>
<dbReference type="KEGG" id="izh:FEM41_03920"/>
<dbReference type="InterPro" id="IPR016181">
    <property type="entry name" value="Acyl_CoA_acyltransferase"/>
</dbReference>
<organism evidence="3 4">
    <name type="scientific">Jejubacter calystegiae</name>
    <dbReference type="NCBI Taxonomy" id="2579935"/>
    <lineage>
        <taxon>Bacteria</taxon>
        <taxon>Pseudomonadati</taxon>
        <taxon>Pseudomonadota</taxon>
        <taxon>Gammaproteobacteria</taxon>
        <taxon>Enterobacterales</taxon>
        <taxon>Enterobacteriaceae</taxon>
        <taxon>Jejubacter</taxon>
    </lineage>
</organism>
<proteinExistence type="inferred from homology"/>
<dbReference type="OrthoDB" id="5736859at2"/>
<feature type="binding site" evidence="1">
    <location>
        <begin position="66"/>
        <end position="68"/>
    </location>
    <ligand>
        <name>CoA</name>
        <dbReference type="ChEBI" id="CHEBI:57287"/>
    </ligand>
</feature>
<dbReference type="AlphaFoldDB" id="A0A4P8YGP7"/>
<evidence type="ECO:0000313" key="4">
    <source>
        <dbReference type="Proteomes" id="UP000302163"/>
    </source>
</evidence>
<accession>A0A4P8YGP7</accession>
<dbReference type="Pfam" id="PF12568">
    <property type="entry name" value="PanZ"/>
    <property type="match status" value="1"/>
</dbReference>
<evidence type="ECO:0000256" key="1">
    <source>
        <dbReference type="HAMAP-Rule" id="MF_02018"/>
    </source>
</evidence>
<dbReference type="GO" id="GO:0031638">
    <property type="term" value="P:zymogen activation"/>
    <property type="evidence" value="ECO:0007669"/>
    <property type="project" value="InterPro"/>
</dbReference>
<dbReference type="EMBL" id="CP040428">
    <property type="protein sequence ID" value="QCT18858.1"/>
    <property type="molecule type" value="Genomic_DNA"/>
</dbReference>
<dbReference type="InterPro" id="IPR000182">
    <property type="entry name" value="GNAT_dom"/>
</dbReference>
<dbReference type="GO" id="GO:0016747">
    <property type="term" value="F:acyltransferase activity, transferring groups other than amino-acyl groups"/>
    <property type="evidence" value="ECO:0007669"/>
    <property type="project" value="InterPro"/>
</dbReference>
<dbReference type="NCBIfam" id="NF033213">
    <property type="entry name" value="matur_PanM"/>
    <property type="match status" value="1"/>
</dbReference>
<keyword evidence="1" id="KW-0566">Pantothenate biosynthesis</keyword>
<reference evidence="3 4" key="1">
    <citation type="submission" date="2019-05" db="EMBL/GenBank/DDBJ databases">
        <title>Complete genome sequence of Izhakiella calystegiae KSNA2, an endophyte isolated from beach morning glory (Calystegia soldanella).</title>
        <authorList>
            <person name="Jiang L."/>
            <person name="Jeong J.C."/>
            <person name="Kim C.Y."/>
            <person name="Kim D.H."/>
            <person name="Kim S.W."/>
            <person name="Lee j."/>
        </authorList>
    </citation>
    <scope>NUCLEOTIDE SEQUENCE [LARGE SCALE GENOMIC DNA]</scope>
    <source>
        <strain evidence="3 4">KSNA2</strain>
    </source>
</reference>
<dbReference type="PROSITE" id="PS51186">
    <property type="entry name" value="GNAT"/>
    <property type="match status" value="1"/>
</dbReference>
<dbReference type="InterPro" id="IPR040448">
    <property type="entry name" value="PanZ_GNAT"/>
</dbReference>
<dbReference type="GO" id="GO:0015940">
    <property type="term" value="P:pantothenate biosynthetic process"/>
    <property type="evidence" value="ECO:0007669"/>
    <property type="project" value="UniProtKB-UniRule"/>
</dbReference>
<dbReference type="HAMAP" id="MF_02018">
    <property type="entry name" value="PanZ_PanM"/>
    <property type="match status" value="1"/>
</dbReference>
<evidence type="ECO:0000259" key="2">
    <source>
        <dbReference type="PROSITE" id="PS51186"/>
    </source>
</evidence>
<dbReference type="SUPFAM" id="SSF55729">
    <property type="entry name" value="Acyl-CoA N-acyltransferases (Nat)"/>
    <property type="match status" value="1"/>
</dbReference>
<dbReference type="CDD" id="cd04301">
    <property type="entry name" value="NAT_SF"/>
    <property type="match status" value="1"/>
</dbReference>
<dbReference type="RefSeq" id="WP_138094641.1">
    <property type="nucleotide sequence ID" value="NZ_CP040428.1"/>
</dbReference>
<gene>
    <name evidence="3" type="primary">panM</name>
    <name evidence="1" type="synonym">panZ</name>
    <name evidence="3" type="ORF">FEM41_03920</name>
</gene>
<dbReference type="Proteomes" id="UP000302163">
    <property type="component" value="Chromosome"/>
</dbReference>
<sequence length="126" mass="14423">MKLTIVRLTALSPQDKIDLEKIWPEYAPADLTLDESHRLYAARFNERLLGALRVTCNGTHGELDSLRVRELTRRRGVGKYLLEEAMRDNPQVSDWRMSAQGVEDNAVMTAFMLAMGFQAEADGWRR</sequence>
<comment type="subunit">
    <text evidence="1">Interacts with PanD in the presence of CoA.</text>
</comment>
<dbReference type="Gene3D" id="3.40.630.30">
    <property type="match status" value="1"/>
</dbReference>
<comment type="similarity">
    <text evidence="1">Belongs to the PanZ/PanM family.</text>
</comment>
<feature type="binding site" evidence="1">
    <location>
        <begin position="72"/>
        <end position="79"/>
    </location>
    <ligand>
        <name>CoA</name>
        <dbReference type="ChEBI" id="CHEBI:57287"/>
    </ligand>
</feature>
<protein>
    <recommendedName>
        <fullName evidence="1">PanD regulatory factor</fullName>
    </recommendedName>
</protein>
<keyword evidence="4" id="KW-1185">Reference proteome</keyword>
<evidence type="ECO:0000313" key="3">
    <source>
        <dbReference type="EMBL" id="QCT18858.1"/>
    </source>
</evidence>
<feature type="domain" description="N-acetyltransferase" evidence="2">
    <location>
        <begin position="6"/>
        <end position="126"/>
    </location>
</feature>
<comment type="function">
    <text evidence="1">Controls both the activation and catalytic activity of PanD in a coenzyme A (CoA)-dependent fashion.</text>
</comment>